<protein>
    <submittedName>
        <fullName evidence="1">Uncharacterized protein</fullName>
    </submittedName>
</protein>
<comment type="caution">
    <text evidence="1">The sequence shown here is derived from an EMBL/GenBank/DDBJ whole genome shotgun (WGS) entry which is preliminary data.</text>
</comment>
<organism evidence="1 2">
    <name type="scientific">Archangium gephyra</name>
    <dbReference type="NCBI Taxonomy" id="48"/>
    <lineage>
        <taxon>Bacteria</taxon>
        <taxon>Pseudomonadati</taxon>
        <taxon>Myxococcota</taxon>
        <taxon>Myxococcia</taxon>
        <taxon>Myxococcales</taxon>
        <taxon>Cystobacterineae</taxon>
        <taxon>Archangiaceae</taxon>
        <taxon>Archangium</taxon>
    </lineage>
</organism>
<dbReference type="EMBL" id="QFQP01000017">
    <property type="protein sequence ID" value="PZR10488.1"/>
    <property type="molecule type" value="Genomic_DNA"/>
</dbReference>
<evidence type="ECO:0000313" key="1">
    <source>
        <dbReference type="EMBL" id="PZR10488.1"/>
    </source>
</evidence>
<sequence length="72" mass="8089">MRGLTFDVREPRGDHEDEELIRARMPGEQLRVSTNHLEPGADFPGTLIHVPGGNVKVWNVGDVLDEQRQTAK</sequence>
<gene>
    <name evidence="1" type="ORF">DI536_19785</name>
</gene>
<name>A0A2W5UN80_9BACT</name>
<accession>A0A2W5UN80</accession>
<reference evidence="1 2" key="1">
    <citation type="submission" date="2017-08" db="EMBL/GenBank/DDBJ databases">
        <title>Infants hospitalized years apart are colonized by the same room-sourced microbial strains.</title>
        <authorList>
            <person name="Brooks B."/>
            <person name="Olm M.R."/>
            <person name="Firek B.A."/>
            <person name="Baker R."/>
            <person name="Thomas B.C."/>
            <person name="Morowitz M.J."/>
            <person name="Banfield J.F."/>
        </authorList>
    </citation>
    <scope>NUCLEOTIDE SEQUENCE [LARGE SCALE GENOMIC DNA]</scope>
    <source>
        <strain evidence="1">S2_003_000_R2_14</strain>
    </source>
</reference>
<evidence type="ECO:0000313" key="2">
    <source>
        <dbReference type="Proteomes" id="UP000249061"/>
    </source>
</evidence>
<dbReference type="AlphaFoldDB" id="A0A2W5UN80"/>
<proteinExistence type="predicted"/>
<dbReference type="Proteomes" id="UP000249061">
    <property type="component" value="Unassembled WGS sequence"/>
</dbReference>